<sequence length="88" mass="9912">MAHHFGAVAVAEASGLAEFGDDRGRLRDALWCCDMTTSPDGHLGDDRLAEIRRRHRPDDPVVRALAINVDERLAAVRRTHRLLRRTMV</sequence>
<organism evidence="1 2">
    <name type="scientific">Lentzea tibetensis</name>
    <dbReference type="NCBI Taxonomy" id="2591470"/>
    <lineage>
        <taxon>Bacteria</taxon>
        <taxon>Bacillati</taxon>
        <taxon>Actinomycetota</taxon>
        <taxon>Actinomycetes</taxon>
        <taxon>Pseudonocardiales</taxon>
        <taxon>Pseudonocardiaceae</taxon>
        <taxon>Lentzea</taxon>
    </lineage>
</organism>
<reference evidence="1 2" key="1">
    <citation type="submission" date="2019-07" db="EMBL/GenBank/DDBJ databases">
        <title>Lentzea xizangensis sp. nov., isolated from Qinghai-Tibetan Plateau Soils.</title>
        <authorList>
            <person name="Huang J."/>
        </authorList>
    </citation>
    <scope>NUCLEOTIDE SEQUENCE [LARGE SCALE GENOMIC DNA]</scope>
    <source>
        <strain evidence="1 2">FXJ1.1311</strain>
    </source>
</reference>
<accession>A0A563EPQ9</accession>
<dbReference type="AlphaFoldDB" id="A0A563EPQ9"/>
<protein>
    <submittedName>
        <fullName evidence="1">Uncharacterized protein</fullName>
    </submittedName>
</protein>
<evidence type="ECO:0000313" key="1">
    <source>
        <dbReference type="EMBL" id="TWP49472.1"/>
    </source>
</evidence>
<proteinExistence type="predicted"/>
<keyword evidence="2" id="KW-1185">Reference proteome</keyword>
<dbReference type="EMBL" id="VOBR01000015">
    <property type="protein sequence ID" value="TWP49472.1"/>
    <property type="molecule type" value="Genomic_DNA"/>
</dbReference>
<dbReference type="OrthoDB" id="2989229at2"/>
<dbReference type="RefSeq" id="WP_146354340.1">
    <property type="nucleotide sequence ID" value="NZ_VOBR01000015.1"/>
</dbReference>
<evidence type="ECO:0000313" key="2">
    <source>
        <dbReference type="Proteomes" id="UP000316639"/>
    </source>
</evidence>
<comment type="caution">
    <text evidence="1">The sequence shown here is derived from an EMBL/GenBank/DDBJ whole genome shotgun (WGS) entry which is preliminary data.</text>
</comment>
<gene>
    <name evidence="1" type="ORF">FKR81_23260</name>
</gene>
<name>A0A563EPQ9_9PSEU</name>
<dbReference type="Proteomes" id="UP000316639">
    <property type="component" value="Unassembled WGS sequence"/>
</dbReference>